<dbReference type="SUPFAM" id="SSF50978">
    <property type="entry name" value="WD40 repeat-like"/>
    <property type="match status" value="1"/>
</dbReference>
<evidence type="ECO:0000313" key="4">
    <source>
        <dbReference type="EMBL" id="ETO01250.1"/>
    </source>
</evidence>
<feature type="repeat" description="WD" evidence="3">
    <location>
        <begin position="14"/>
        <end position="55"/>
    </location>
</feature>
<evidence type="ECO:0000256" key="1">
    <source>
        <dbReference type="ARBA" id="ARBA00022574"/>
    </source>
</evidence>
<keyword evidence="1 3" id="KW-0853">WD repeat</keyword>
<dbReference type="PROSITE" id="PS00678">
    <property type="entry name" value="WD_REPEATS_1"/>
    <property type="match status" value="1"/>
</dbReference>
<dbReference type="SMART" id="SM00320">
    <property type="entry name" value="WD40"/>
    <property type="match status" value="4"/>
</dbReference>
<dbReference type="InterPro" id="IPR020472">
    <property type="entry name" value="WD40_PAC1"/>
</dbReference>
<evidence type="ECO:0000256" key="2">
    <source>
        <dbReference type="ARBA" id="ARBA00022737"/>
    </source>
</evidence>
<reference evidence="4 5" key="1">
    <citation type="journal article" date="2013" name="Curr. Biol.">
        <title>The Genome of the Foraminiferan Reticulomyxa filosa.</title>
        <authorList>
            <person name="Glockner G."/>
            <person name="Hulsmann N."/>
            <person name="Schleicher M."/>
            <person name="Noegel A.A."/>
            <person name="Eichinger L."/>
            <person name="Gallinger C."/>
            <person name="Pawlowski J."/>
            <person name="Sierra R."/>
            <person name="Euteneuer U."/>
            <person name="Pillet L."/>
            <person name="Moustafa A."/>
            <person name="Platzer M."/>
            <person name="Groth M."/>
            <person name="Szafranski K."/>
            <person name="Schliwa M."/>
        </authorList>
    </citation>
    <scope>NUCLEOTIDE SEQUENCE [LARGE SCALE GENOMIC DNA]</scope>
</reference>
<dbReference type="Pfam" id="PF00400">
    <property type="entry name" value="WD40"/>
    <property type="match status" value="4"/>
</dbReference>
<organism evidence="4 5">
    <name type="scientific">Reticulomyxa filosa</name>
    <dbReference type="NCBI Taxonomy" id="46433"/>
    <lineage>
        <taxon>Eukaryota</taxon>
        <taxon>Sar</taxon>
        <taxon>Rhizaria</taxon>
        <taxon>Retaria</taxon>
        <taxon>Foraminifera</taxon>
        <taxon>Monothalamids</taxon>
        <taxon>Reticulomyxidae</taxon>
        <taxon>Reticulomyxa</taxon>
    </lineage>
</organism>
<evidence type="ECO:0000256" key="3">
    <source>
        <dbReference type="PROSITE-ProRule" id="PRU00221"/>
    </source>
</evidence>
<dbReference type="PROSITE" id="PS50294">
    <property type="entry name" value="WD_REPEATS_REGION"/>
    <property type="match status" value="2"/>
</dbReference>
<name>X6LKJ5_RETFI</name>
<accession>X6LKJ5</accession>
<dbReference type="AlphaFoldDB" id="X6LKJ5"/>
<feature type="repeat" description="WD" evidence="3">
    <location>
        <begin position="147"/>
        <end position="169"/>
    </location>
</feature>
<dbReference type="InterPro" id="IPR036322">
    <property type="entry name" value="WD40_repeat_dom_sf"/>
</dbReference>
<dbReference type="PROSITE" id="PS50082">
    <property type="entry name" value="WD_REPEATS_2"/>
    <property type="match status" value="4"/>
</dbReference>
<evidence type="ECO:0000313" key="5">
    <source>
        <dbReference type="Proteomes" id="UP000023152"/>
    </source>
</evidence>
<dbReference type="PRINTS" id="PR00320">
    <property type="entry name" value="GPROTEINBRPT"/>
</dbReference>
<proteinExistence type="predicted"/>
<dbReference type="PANTHER" id="PTHR22847:SF637">
    <property type="entry name" value="WD REPEAT DOMAIN 5B"/>
    <property type="match status" value="1"/>
</dbReference>
<dbReference type="EMBL" id="ASPP01038814">
    <property type="protein sequence ID" value="ETO01250.1"/>
    <property type="molecule type" value="Genomic_DNA"/>
</dbReference>
<dbReference type="InterPro" id="IPR015943">
    <property type="entry name" value="WD40/YVTN_repeat-like_dom_sf"/>
</dbReference>
<dbReference type="PANTHER" id="PTHR22847">
    <property type="entry name" value="WD40 REPEAT PROTEIN"/>
    <property type="match status" value="1"/>
</dbReference>
<dbReference type="CDD" id="cd00200">
    <property type="entry name" value="WD40"/>
    <property type="match status" value="1"/>
</dbReference>
<keyword evidence="5" id="KW-1185">Reference proteome</keyword>
<gene>
    <name evidence="4" type="ORF">RFI_36190</name>
</gene>
<sequence length="169" mass="18859">MIIWNVNSGEAIKRIRHSNFVHCVQFSPDNQFILSSSNDKTITLYDVQSKKVFKKFKGYSDHISCARFSPNGRFVVASLEDKTIRILDINSGKELKTLEGHSHFAKDVKYFSGASIVSCSNDGTICLWDAKSGDELQEFTIPKFICVDISPDGSKIALGCSDNTIQIWG</sequence>
<dbReference type="OrthoDB" id="340259at2759"/>
<dbReference type="Gene3D" id="2.130.10.10">
    <property type="entry name" value="YVTN repeat-like/Quinoprotein amine dehydrogenase"/>
    <property type="match status" value="2"/>
</dbReference>
<dbReference type="GO" id="GO:0005634">
    <property type="term" value="C:nucleus"/>
    <property type="evidence" value="ECO:0007669"/>
    <property type="project" value="TreeGrafter"/>
</dbReference>
<dbReference type="InterPro" id="IPR001680">
    <property type="entry name" value="WD40_rpt"/>
</dbReference>
<dbReference type="GO" id="GO:1990234">
    <property type="term" value="C:transferase complex"/>
    <property type="evidence" value="ECO:0007669"/>
    <property type="project" value="UniProtKB-ARBA"/>
</dbReference>
<comment type="caution">
    <text evidence="4">The sequence shown here is derived from an EMBL/GenBank/DDBJ whole genome shotgun (WGS) entry which is preliminary data.</text>
</comment>
<dbReference type="Proteomes" id="UP000023152">
    <property type="component" value="Unassembled WGS sequence"/>
</dbReference>
<dbReference type="InterPro" id="IPR019775">
    <property type="entry name" value="WD40_repeat_CS"/>
</dbReference>
<feature type="repeat" description="WD" evidence="3">
    <location>
        <begin position="98"/>
        <end position="138"/>
    </location>
</feature>
<feature type="repeat" description="WD" evidence="3">
    <location>
        <begin position="56"/>
        <end position="97"/>
    </location>
</feature>
<keyword evidence="2" id="KW-0677">Repeat</keyword>
<protein>
    <submittedName>
        <fullName evidence="4">Ribosome assembly protein 4 (RSA4)</fullName>
    </submittedName>
</protein>